<dbReference type="GO" id="GO:0006879">
    <property type="term" value="P:intracellular iron ion homeostasis"/>
    <property type="evidence" value="ECO:0007669"/>
    <property type="project" value="UniProtKB-KW"/>
</dbReference>
<dbReference type="GO" id="GO:0016491">
    <property type="term" value="F:oxidoreductase activity"/>
    <property type="evidence" value="ECO:0007669"/>
    <property type="project" value="UniProtKB-KW"/>
</dbReference>
<dbReference type="InterPro" id="IPR009040">
    <property type="entry name" value="Ferritin-like_diiron"/>
</dbReference>
<dbReference type="PANTHER" id="PTHR11431:SF127">
    <property type="entry name" value="BACTERIAL NON-HEME FERRITIN"/>
    <property type="match status" value="1"/>
</dbReference>
<dbReference type="EMBL" id="UGQA01000001">
    <property type="protein sequence ID" value="STY95921.1"/>
    <property type="molecule type" value="Genomic_DNA"/>
</dbReference>
<evidence type="ECO:0000256" key="8">
    <source>
        <dbReference type="SAM" id="MobiDB-lite"/>
    </source>
</evidence>
<dbReference type="FunFam" id="1.20.1260.10:FF:000001">
    <property type="entry name" value="Non-heme ferritin"/>
    <property type="match status" value="1"/>
</dbReference>
<evidence type="ECO:0000256" key="1">
    <source>
        <dbReference type="ARBA" id="ARBA00006950"/>
    </source>
</evidence>
<keyword evidence="3 6" id="KW-0479">Metal-binding</keyword>
<reference evidence="11 13" key="2">
    <citation type="submission" date="2018-06" db="EMBL/GenBank/DDBJ databases">
        <authorList>
            <consortium name="Pathogen Informatics"/>
            <person name="Doyle S."/>
        </authorList>
    </citation>
    <scope>NUCLEOTIDE SEQUENCE [LARGE SCALE GENOMIC DNA]</scope>
    <source>
        <strain evidence="11 13">NCTC11091</strain>
    </source>
</reference>
<dbReference type="Pfam" id="PF00210">
    <property type="entry name" value="Ferritin"/>
    <property type="match status" value="1"/>
</dbReference>
<keyword evidence="4 11" id="KW-0560">Oxidoreductase</keyword>
<dbReference type="InterPro" id="IPR008331">
    <property type="entry name" value="Ferritin_DPS_dom"/>
</dbReference>
<feature type="binding site" evidence="6">
    <location>
        <position position="140"/>
    </location>
    <ligand>
        <name>Fe cation</name>
        <dbReference type="ChEBI" id="CHEBI:24875"/>
        <label>1</label>
    </ligand>
</feature>
<dbReference type="GO" id="GO:0008199">
    <property type="term" value="F:ferric iron binding"/>
    <property type="evidence" value="ECO:0007669"/>
    <property type="project" value="InterPro"/>
</dbReference>
<feature type="binding site" evidence="6">
    <location>
        <position position="66"/>
    </location>
    <ligand>
        <name>Fe cation</name>
        <dbReference type="ChEBI" id="CHEBI:24875"/>
        <label>1</label>
    </ligand>
</feature>
<dbReference type="GO" id="GO:0008198">
    <property type="term" value="F:ferrous iron binding"/>
    <property type="evidence" value="ECO:0007669"/>
    <property type="project" value="TreeGrafter"/>
</dbReference>
<dbReference type="EMBL" id="LZNA01000039">
    <property type="protein sequence ID" value="OBX79825.1"/>
    <property type="molecule type" value="Genomic_DNA"/>
</dbReference>
<evidence type="ECO:0000313" key="13">
    <source>
        <dbReference type="Proteomes" id="UP000255193"/>
    </source>
</evidence>
<comment type="similarity">
    <text evidence="1 7">Belongs to the ferritin family. Prokaryotic subfamily.</text>
</comment>
<dbReference type="Proteomes" id="UP000092616">
    <property type="component" value="Unassembled WGS sequence"/>
</dbReference>
<reference evidence="10 12" key="1">
    <citation type="submission" date="2016-06" db="EMBL/GenBank/DDBJ databases">
        <title>Draft genome of Moraxella atlantae CCUG 59586.</title>
        <authorList>
            <person name="Salva-Serra F."/>
            <person name="Engstrom-Jakobsson H."/>
            <person name="Thorell K."/>
            <person name="Gonzales-Siles L."/>
            <person name="Karlsson R."/>
            <person name="Boulund F."/>
            <person name="Engstrand L."/>
            <person name="Kristiansson E."/>
            <person name="Moore E."/>
        </authorList>
    </citation>
    <scope>NUCLEOTIDE SEQUENCE [LARGE SCALE GENOMIC DNA]</scope>
    <source>
        <strain evidence="10 12">CCUG 59586</strain>
    </source>
</reference>
<comment type="catalytic activity">
    <reaction evidence="7">
        <text>4 Fe(2+) + O2 + 6 H2O = 4 iron(III) oxide-hydroxide + 12 H(+)</text>
        <dbReference type="Rhea" id="RHEA:11972"/>
        <dbReference type="ChEBI" id="CHEBI:15377"/>
        <dbReference type="ChEBI" id="CHEBI:15378"/>
        <dbReference type="ChEBI" id="CHEBI:15379"/>
        <dbReference type="ChEBI" id="CHEBI:29033"/>
        <dbReference type="ChEBI" id="CHEBI:78619"/>
        <dbReference type="EC" id="1.16.3.2"/>
    </reaction>
</comment>
<feature type="binding site" evidence="6">
    <location>
        <position position="63"/>
    </location>
    <ligand>
        <name>Fe cation</name>
        <dbReference type="ChEBI" id="CHEBI:24875"/>
        <label>1</label>
    </ligand>
</feature>
<comment type="subcellular location">
    <subcellularLocation>
        <location evidence="7">Cytoplasm</location>
    </subcellularLocation>
</comment>
<feature type="domain" description="Ferritin-like diiron" evidence="9">
    <location>
        <begin position="13"/>
        <end position="158"/>
    </location>
</feature>
<accession>A0A1B8QDS4</accession>
<evidence type="ECO:0000256" key="5">
    <source>
        <dbReference type="ARBA" id="ARBA00023004"/>
    </source>
</evidence>
<evidence type="ECO:0000313" key="10">
    <source>
        <dbReference type="EMBL" id="OBX79825.1"/>
    </source>
</evidence>
<feature type="binding site" evidence="6">
    <location>
        <position position="107"/>
    </location>
    <ligand>
        <name>Fe cation</name>
        <dbReference type="ChEBI" id="CHEBI:24875"/>
        <label>1</label>
    </ligand>
</feature>
<dbReference type="PANTHER" id="PTHR11431">
    <property type="entry name" value="FERRITIN"/>
    <property type="match status" value="1"/>
</dbReference>
<evidence type="ECO:0000256" key="7">
    <source>
        <dbReference type="RuleBase" id="RU361145"/>
    </source>
</evidence>
<dbReference type="Proteomes" id="UP000255193">
    <property type="component" value="Unassembled WGS sequence"/>
</dbReference>
<evidence type="ECO:0000313" key="12">
    <source>
        <dbReference type="Proteomes" id="UP000092616"/>
    </source>
</evidence>
<evidence type="ECO:0000259" key="9">
    <source>
        <dbReference type="PROSITE" id="PS50905"/>
    </source>
</evidence>
<dbReference type="InterPro" id="IPR041719">
    <property type="entry name" value="Ferritin_prok"/>
</dbReference>
<keyword evidence="2 7" id="KW-0409">Iron storage</keyword>
<evidence type="ECO:0000256" key="4">
    <source>
        <dbReference type="ARBA" id="ARBA00023002"/>
    </source>
</evidence>
<dbReference type="Gene3D" id="1.20.1260.10">
    <property type="match status" value="1"/>
</dbReference>
<protein>
    <recommendedName>
        <fullName evidence="7">Ferritin</fullName>
        <ecNumber evidence="7">1.16.3.2</ecNumber>
    </recommendedName>
</protein>
<dbReference type="GO" id="GO:0006826">
    <property type="term" value="P:iron ion transport"/>
    <property type="evidence" value="ECO:0007669"/>
    <property type="project" value="InterPro"/>
</dbReference>
<gene>
    <name evidence="11" type="primary">ftnA</name>
    <name evidence="10" type="ORF">A9306_08295</name>
    <name evidence="11" type="ORF">NCTC11091_01730</name>
</gene>
<keyword evidence="7" id="KW-0963">Cytoplasm</keyword>
<sequence length="191" mass="22196">MSKSDLPFHYSDKRISDKMEAALNEQMMTEAAQAQAYLALGSWAEVNNYDGVADFFYKHSAEERNHMFKFLEYINERGGEAKIGAIPAPRDNPSDLESCIEDIWQHELDNSRKIYALVDLALEERDWATFNFLQWFVKEQIEEEALIGDLRDKFSLASREKQDNQNFYSFDRDMSNASQSGEIPREKSLDE</sequence>
<dbReference type="EC" id="1.16.3.2" evidence="7"/>
<dbReference type="PROSITE" id="PS50905">
    <property type="entry name" value="FERRITIN_LIKE"/>
    <property type="match status" value="1"/>
</dbReference>
<feature type="binding site" evidence="6">
    <location>
        <position position="30"/>
    </location>
    <ligand>
        <name>Fe cation</name>
        <dbReference type="ChEBI" id="CHEBI:24875"/>
        <label>1</label>
    </ligand>
</feature>
<dbReference type="GO" id="GO:0016301">
    <property type="term" value="F:kinase activity"/>
    <property type="evidence" value="ECO:0007669"/>
    <property type="project" value="UniProtKB-KW"/>
</dbReference>
<dbReference type="GO" id="GO:0005737">
    <property type="term" value="C:cytoplasm"/>
    <property type="evidence" value="ECO:0007669"/>
    <property type="project" value="UniProtKB-SubCell"/>
</dbReference>
<dbReference type="SUPFAM" id="SSF47240">
    <property type="entry name" value="Ferritin-like"/>
    <property type="match status" value="1"/>
</dbReference>
<dbReference type="InterPro" id="IPR012347">
    <property type="entry name" value="Ferritin-like"/>
</dbReference>
<evidence type="ECO:0000313" key="11">
    <source>
        <dbReference type="EMBL" id="STY95921.1"/>
    </source>
</evidence>
<organism evidence="10 12">
    <name type="scientific">Faucicola atlantae</name>
    <dbReference type="NCBI Taxonomy" id="34059"/>
    <lineage>
        <taxon>Bacteria</taxon>
        <taxon>Pseudomonadati</taxon>
        <taxon>Pseudomonadota</taxon>
        <taxon>Gammaproteobacteria</taxon>
        <taxon>Moraxellales</taxon>
        <taxon>Moraxellaceae</taxon>
        <taxon>Faucicola</taxon>
    </lineage>
</organism>
<keyword evidence="10" id="KW-0808">Transferase</keyword>
<evidence type="ECO:0000256" key="3">
    <source>
        <dbReference type="ARBA" id="ARBA00022723"/>
    </source>
</evidence>
<dbReference type="CDD" id="cd01055">
    <property type="entry name" value="Nonheme_Ferritin"/>
    <property type="match status" value="1"/>
</dbReference>
<dbReference type="AlphaFoldDB" id="A0A1B8QDS4"/>
<proteinExistence type="inferred from homology"/>
<keyword evidence="10" id="KW-0418">Kinase</keyword>
<evidence type="ECO:0000256" key="2">
    <source>
        <dbReference type="ARBA" id="ARBA00022434"/>
    </source>
</evidence>
<comment type="function">
    <text evidence="7">Iron-storage protein.</text>
</comment>
<dbReference type="RefSeq" id="WP_067058326.1">
    <property type="nucleotide sequence ID" value="NZ_CP171125.1"/>
</dbReference>
<keyword evidence="5 6" id="KW-0408">Iron</keyword>
<keyword evidence="12" id="KW-1185">Reference proteome</keyword>
<dbReference type="InterPro" id="IPR009078">
    <property type="entry name" value="Ferritin-like_SF"/>
</dbReference>
<evidence type="ECO:0000256" key="6">
    <source>
        <dbReference type="PIRSR" id="PIRSR601519-1"/>
    </source>
</evidence>
<name>A0A1B8QDS4_9GAMM</name>
<dbReference type="GO" id="GO:0042802">
    <property type="term" value="F:identical protein binding"/>
    <property type="evidence" value="ECO:0007669"/>
    <property type="project" value="UniProtKB-ARBA"/>
</dbReference>
<feature type="region of interest" description="Disordered" evidence="8">
    <location>
        <begin position="167"/>
        <end position="191"/>
    </location>
</feature>
<dbReference type="InterPro" id="IPR001519">
    <property type="entry name" value="Ferritin"/>
</dbReference>